<dbReference type="Proteomes" id="UP001595698">
    <property type="component" value="Unassembled WGS sequence"/>
</dbReference>
<evidence type="ECO:0000313" key="2">
    <source>
        <dbReference type="Proteomes" id="UP001595698"/>
    </source>
</evidence>
<reference evidence="2" key="1">
    <citation type="journal article" date="2019" name="Int. J. Syst. Evol. Microbiol.">
        <title>The Global Catalogue of Microorganisms (GCM) 10K type strain sequencing project: providing services to taxonomists for standard genome sequencing and annotation.</title>
        <authorList>
            <consortium name="The Broad Institute Genomics Platform"/>
            <consortium name="The Broad Institute Genome Sequencing Center for Infectious Disease"/>
            <person name="Wu L."/>
            <person name="Ma J."/>
        </authorList>
    </citation>
    <scope>NUCLEOTIDE SEQUENCE [LARGE SCALE GENOMIC DNA]</scope>
    <source>
        <strain evidence="2">TBRC 7912</strain>
    </source>
</reference>
<sequence>MSDLPQGSIANPSRFVIDRHLALALDRALVHALDQAQLLASGPVYLHSFEDQSFSRTNVIDLDRALTLARRLDHTLTFVRTYTLDFQRGSHQARDLAHALHHALERTHALGFDLDRIPTYELDLDYARTRARARILADHLDAMGQRAVEISERLERLSAQASPAEPVVVEEKAVPISRSAEHMVSLMMKLLPAVRRDRYAEEFNAELYDLAQLKSTRTVQVVYALRQFGRVWQLREALLRPDRPRFHRLRRIACWVLASDWLTWSLLGPPLAFGVINVHLSQGWGSALFTLPGVAGFYAGVEWLRKRWGIEVKRRDESAGEPPNDDLNKPRRP</sequence>
<keyword evidence="2" id="KW-1185">Reference proteome</keyword>
<gene>
    <name evidence="1" type="ORF">ACFOYY_41230</name>
</gene>
<proteinExistence type="predicted"/>
<comment type="caution">
    <text evidence="1">The sequence shown here is derived from an EMBL/GenBank/DDBJ whole genome shotgun (WGS) entry which is preliminary data.</text>
</comment>
<accession>A0ABV8FD53</accession>
<name>A0ABV8FD53_9ACTN</name>
<protein>
    <submittedName>
        <fullName evidence="1">Uncharacterized protein</fullName>
    </submittedName>
</protein>
<dbReference type="EMBL" id="JBHSBC010000058">
    <property type="protein sequence ID" value="MFC3986612.1"/>
    <property type="molecule type" value="Genomic_DNA"/>
</dbReference>
<organism evidence="1 2">
    <name type="scientific">Streptosporangium jomthongense</name>
    <dbReference type="NCBI Taxonomy" id="1193683"/>
    <lineage>
        <taxon>Bacteria</taxon>
        <taxon>Bacillati</taxon>
        <taxon>Actinomycetota</taxon>
        <taxon>Actinomycetes</taxon>
        <taxon>Streptosporangiales</taxon>
        <taxon>Streptosporangiaceae</taxon>
        <taxon>Streptosporangium</taxon>
    </lineage>
</organism>
<evidence type="ECO:0000313" key="1">
    <source>
        <dbReference type="EMBL" id="MFC3986612.1"/>
    </source>
</evidence>
<dbReference type="RefSeq" id="WP_386196956.1">
    <property type="nucleotide sequence ID" value="NZ_JBHSBC010000058.1"/>
</dbReference>